<dbReference type="GO" id="GO:0043424">
    <property type="term" value="F:protein histidine kinase binding"/>
    <property type="evidence" value="ECO:0007669"/>
    <property type="project" value="InterPro"/>
</dbReference>
<dbReference type="GO" id="GO:0005737">
    <property type="term" value="C:cytoplasm"/>
    <property type="evidence" value="ECO:0007669"/>
    <property type="project" value="TreeGrafter"/>
</dbReference>
<gene>
    <name evidence="4" type="primary">YPD1</name>
    <name evidence="4" type="ORF">MBRA1_001790</name>
</gene>
<accession>A0AAF0DSA6</accession>
<evidence type="ECO:0000259" key="3">
    <source>
        <dbReference type="PROSITE" id="PS50894"/>
    </source>
</evidence>
<evidence type="ECO:0000313" key="4">
    <source>
        <dbReference type="EMBL" id="WFC95143.1"/>
    </source>
</evidence>
<proteinExistence type="predicted"/>
<dbReference type="AlphaFoldDB" id="A0AAF0DSA6"/>
<dbReference type="PANTHER" id="PTHR28242:SF52">
    <property type="entry name" value="PHOSPHORELAY INTERMEDIATE PROTEIN YPD1"/>
    <property type="match status" value="1"/>
</dbReference>
<dbReference type="Gene3D" id="1.20.120.160">
    <property type="entry name" value="HPT domain"/>
    <property type="match status" value="1"/>
</dbReference>
<dbReference type="SUPFAM" id="SSF47226">
    <property type="entry name" value="Histidine-containing phosphotransfer domain, HPT domain"/>
    <property type="match status" value="1"/>
</dbReference>
<dbReference type="InterPro" id="IPR036641">
    <property type="entry name" value="HPT_dom_sf"/>
</dbReference>
<dbReference type="EMBL" id="CP119952">
    <property type="protein sequence ID" value="WFC95143.1"/>
    <property type="molecule type" value="Genomic_DNA"/>
</dbReference>
<dbReference type="GO" id="GO:0009927">
    <property type="term" value="F:histidine phosphotransfer kinase activity"/>
    <property type="evidence" value="ECO:0007669"/>
    <property type="project" value="InterPro"/>
</dbReference>
<feature type="domain" description="HPt" evidence="3">
    <location>
        <begin position="42"/>
        <end position="147"/>
    </location>
</feature>
<dbReference type="PROSITE" id="PS50894">
    <property type="entry name" value="HPT"/>
    <property type="match status" value="1"/>
</dbReference>
<dbReference type="GO" id="GO:0005634">
    <property type="term" value="C:nucleus"/>
    <property type="evidence" value="ECO:0007669"/>
    <property type="project" value="TreeGrafter"/>
</dbReference>
<dbReference type="Pfam" id="PF01627">
    <property type="entry name" value="Hpt"/>
    <property type="match status" value="1"/>
</dbReference>
<dbReference type="CDD" id="cd00088">
    <property type="entry name" value="HPT"/>
    <property type="match status" value="1"/>
</dbReference>
<dbReference type="InterPro" id="IPR045871">
    <property type="entry name" value="AHP1-5/YPD1"/>
</dbReference>
<keyword evidence="5" id="KW-1185">Reference proteome</keyword>
<protein>
    <submittedName>
        <fullName evidence="4">Phosphorelay intermediate protein</fullName>
    </submittedName>
</protein>
<evidence type="ECO:0000256" key="1">
    <source>
        <dbReference type="PROSITE-ProRule" id="PRU00110"/>
    </source>
</evidence>
<dbReference type="PANTHER" id="PTHR28242">
    <property type="entry name" value="PHOSPHORELAY INTERMEDIATE PROTEIN YPD1"/>
    <property type="match status" value="1"/>
</dbReference>
<dbReference type="GO" id="GO:0000160">
    <property type="term" value="P:phosphorelay signal transduction system"/>
    <property type="evidence" value="ECO:0007669"/>
    <property type="project" value="InterPro"/>
</dbReference>
<reference evidence="4" key="1">
    <citation type="submission" date="2023-03" db="EMBL/GenBank/DDBJ databases">
        <title>Mating type loci evolution in Malassezia.</title>
        <authorList>
            <person name="Coelho M.A."/>
        </authorList>
    </citation>
    <scope>NUCLEOTIDE SEQUENCE</scope>
    <source>
        <strain evidence="4">CBS 14135</strain>
    </source>
</reference>
<feature type="coiled-coil region" evidence="2">
    <location>
        <begin position="123"/>
        <end position="150"/>
    </location>
</feature>
<feature type="modified residue" description="Phosphohistidine" evidence="1">
    <location>
        <position position="81"/>
    </location>
</feature>
<evidence type="ECO:0000313" key="5">
    <source>
        <dbReference type="Proteomes" id="UP001216638"/>
    </source>
</evidence>
<organism evidence="4 5">
    <name type="scientific">Malassezia brasiliensis</name>
    <dbReference type="NCBI Taxonomy" id="1821822"/>
    <lineage>
        <taxon>Eukaryota</taxon>
        <taxon>Fungi</taxon>
        <taxon>Dikarya</taxon>
        <taxon>Basidiomycota</taxon>
        <taxon>Ustilaginomycotina</taxon>
        <taxon>Malasseziomycetes</taxon>
        <taxon>Malasseziales</taxon>
        <taxon>Malasseziaceae</taxon>
        <taxon>Malassezia</taxon>
    </lineage>
</organism>
<evidence type="ECO:0000256" key="2">
    <source>
        <dbReference type="SAM" id="Coils"/>
    </source>
</evidence>
<sequence>MSANAVRVALTQPAAKDASSLPPDVIDVEVFEQLLEMDEEDDRDFSKSLVYNYFEQAESTFEKMRNALAEENLEELSTLGHFLKGSSAAVGVIKVRDSCETMQHYGTQHDADGVTQLTKEQAMEKLIQTMKQVKQQYDEAESTLRAFFSE</sequence>
<keyword evidence="1" id="KW-0597">Phosphoprotein</keyword>
<name>A0AAF0DSA6_9BASI</name>
<dbReference type="InterPro" id="IPR008207">
    <property type="entry name" value="Sig_transdc_His_kin_Hpt_dom"/>
</dbReference>
<keyword evidence="2" id="KW-0175">Coiled coil</keyword>
<dbReference type="Proteomes" id="UP001216638">
    <property type="component" value="Chromosome 2"/>
</dbReference>